<keyword evidence="13" id="KW-0090">Biological rhythms</keyword>
<evidence type="ECO:0000256" key="13">
    <source>
        <dbReference type="ARBA" id="ARBA00023108"/>
    </source>
</evidence>
<evidence type="ECO:0000256" key="7">
    <source>
        <dbReference type="ARBA" id="ARBA00022679"/>
    </source>
</evidence>
<dbReference type="Gene3D" id="3.30.2160.10">
    <property type="entry name" value="Hect, E3 ligase catalytic domain"/>
    <property type="match status" value="1"/>
</dbReference>
<comment type="subcellular location">
    <subcellularLocation>
        <location evidence="3">Cytoplasm</location>
    </subcellularLocation>
    <subcellularLocation>
        <location evidence="2">Nucleus</location>
    </subcellularLocation>
</comment>
<name>A0AAJ7DZB2_9HYME</name>
<evidence type="ECO:0000256" key="12">
    <source>
        <dbReference type="ARBA" id="ARBA00022942"/>
    </source>
</evidence>
<keyword evidence="22" id="KW-0436">Ligase</keyword>
<feature type="active site" description="Glycyl thioester intermediate" evidence="18">
    <location>
        <position position="831"/>
    </location>
</feature>
<dbReference type="EC" id="2.3.2.26" evidence="4"/>
<dbReference type="GO" id="GO:0000502">
    <property type="term" value="C:proteasome complex"/>
    <property type="evidence" value="ECO:0007669"/>
    <property type="project" value="UniProtKB-KW"/>
</dbReference>
<evidence type="ECO:0000313" key="22">
    <source>
        <dbReference type="RefSeq" id="XP_011501928.1"/>
    </source>
</evidence>
<feature type="region of interest" description="Disordered" evidence="19">
    <location>
        <begin position="200"/>
        <end position="224"/>
    </location>
</feature>
<dbReference type="GO" id="GO:0048731">
    <property type="term" value="P:system development"/>
    <property type="evidence" value="ECO:0007669"/>
    <property type="project" value="UniProtKB-ARBA"/>
</dbReference>
<dbReference type="InterPro" id="IPR044611">
    <property type="entry name" value="E3A/B/C-like"/>
</dbReference>
<evidence type="ECO:0000256" key="14">
    <source>
        <dbReference type="ARBA" id="ARBA00023242"/>
    </source>
</evidence>
<dbReference type="GO" id="GO:0005737">
    <property type="term" value="C:cytoplasm"/>
    <property type="evidence" value="ECO:0007669"/>
    <property type="project" value="UniProtKB-SubCell"/>
</dbReference>
<dbReference type="GO" id="GO:0005634">
    <property type="term" value="C:nucleus"/>
    <property type="evidence" value="ECO:0007669"/>
    <property type="project" value="UniProtKB-SubCell"/>
</dbReference>
<evidence type="ECO:0000313" key="21">
    <source>
        <dbReference type="Proteomes" id="UP000695007"/>
    </source>
</evidence>
<feature type="domain" description="HECT" evidence="20">
    <location>
        <begin position="534"/>
        <end position="863"/>
    </location>
</feature>
<keyword evidence="21" id="KW-1185">Reference proteome</keyword>
<evidence type="ECO:0000256" key="8">
    <source>
        <dbReference type="ARBA" id="ARBA00022723"/>
    </source>
</evidence>
<dbReference type="FunFam" id="3.30.2410.10:FF:000003">
    <property type="entry name" value="probable E3 ubiquitin-protein ligase HERC4 isoform X1"/>
    <property type="match status" value="1"/>
</dbReference>
<keyword evidence="6" id="KW-0597">Phosphoprotein</keyword>
<sequence length="863" mass="96649">MSAQGQGDPGEDLTSRAESETSCNDMKRAAAKKLIECYFYQLTDGCGNRDCGNQYCASSGKLTNLTADEAAAQAISLFSKDARLCDGVHPTKVARTTMEPGPASLAKSLPNKNVNPTCSVEGKSVPYLTETKLLDIISKCKSEGSYCLLIRTLGEVFSSAQALSQSFLKSEKDDSPLTVLLDRAPASLLCPSGDLSKEAVRSLQGEDKEEDSSDPTPTVPQIDDTNVDLPAVRRTFAALWSLPGEAFESALVHALVTLADNIELNLRVFSGNSEDSTDSLLNVFLIVFEIPVLGSSEYLEMALHMLCKAASCLPISDQAKLACIWARHCKTRLPSLLQSLQQLITVKVIGGTFTRDYCVQDTDTITATTKVMKIVYFASILAGELDSPELALDEDNESNNTEKSNQRASTIAQDPLAVELAISSVDARKPLIPFIDFYNEPLSDIVEMDKDFAYYKSEQPKKFSFMNYAFILTPATKTLGLYYDNRIRMYSERRVSFLQAVVGQPTTPYLRLKVRRDHLIEDALIELEVVAMENPYDLKKQLVVEFQGEQGVDEGGVSKEFFQLVVQEIFNPDFAMFTTQEDTQTTWFNPTSFESDAQFTLIGVVLGLAIYNNVILDVRFPMVVYRKLLGRKGSFPDLEDWSPTLYRTLLEMLEYTGDDMQDMFMQTFRVGYKDVFGSYLFHELKENGDEIYVTQENKKEFVDLYADFLLNKSVERQFKAFRRGFQMVTDESPLALLFRPEEIEQLVCGSKIFDFAELEASTEYEGGYTSESDTVRNFWQVAHSLTPEYQRRLLQFTTGSDRVPVGGLSRLKMVIARHGPDSDRLPIAHTCFNVLLLPDYSTIDKLQDRLLKAINYSKGFGIL</sequence>
<dbReference type="InterPro" id="IPR035983">
    <property type="entry name" value="Hect_E3_ubiquitin_ligase"/>
</dbReference>
<dbReference type="GO" id="GO:0008270">
    <property type="term" value="F:zinc ion binding"/>
    <property type="evidence" value="ECO:0007669"/>
    <property type="project" value="UniProtKB-KW"/>
</dbReference>
<dbReference type="GO" id="GO:0010604">
    <property type="term" value="P:positive regulation of macromolecule metabolic process"/>
    <property type="evidence" value="ECO:0007669"/>
    <property type="project" value="UniProtKB-ARBA"/>
</dbReference>
<keyword evidence="14" id="KW-0539">Nucleus</keyword>
<dbReference type="GO" id="GO:0080090">
    <property type="term" value="P:regulation of primary metabolic process"/>
    <property type="evidence" value="ECO:0007669"/>
    <property type="project" value="UniProtKB-ARBA"/>
</dbReference>
<keyword evidence="7" id="KW-0808">Transferase</keyword>
<evidence type="ECO:0000256" key="2">
    <source>
        <dbReference type="ARBA" id="ARBA00004123"/>
    </source>
</evidence>
<dbReference type="GO" id="GO:0016874">
    <property type="term" value="F:ligase activity"/>
    <property type="evidence" value="ECO:0007669"/>
    <property type="project" value="UniProtKB-KW"/>
</dbReference>
<dbReference type="Pfam" id="PF16558">
    <property type="entry name" value="AZUL"/>
    <property type="match status" value="1"/>
</dbReference>
<keyword evidence="8" id="KW-0479">Metal-binding</keyword>
<dbReference type="Gene3D" id="6.10.130.10">
    <property type="entry name" value="Ubiquitin-protein ligase E3A, N-terminal zinc-binding domain (AZUL)"/>
    <property type="match status" value="1"/>
</dbReference>
<evidence type="ECO:0000256" key="10">
    <source>
        <dbReference type="ARBA" id="ARBA00022786"/>
    </source>
</evidence>
<dbReference type="Gene3D" id="3.30.2410.10">
    <property type="entry name" value="Hect, E3 ligase catalytic domain"/>
    <property type="match status" value="1"/>
</dbReference>
<accession>A0AAJ7DZB2</accession>
<dbReference type="SUPFAM" id="SSF56204">
    <property type="entry name" value="Hect, E3 ligase catalytic domain"/>
    <property type="match status" value="1"/>
</dbReference>
<dbReference type="PROSITE" id="PS50237">
    <property type="entry name" value="HECT"/>
    <property type="match status" value="1"/>
</dbReference>
<evidence type="ECO:0000256" key="6">
    <source>
        <dbReference type="ARBA" id="ARBA00022553"/>
    </source>
</evidence>
<evidence type="ECO:0000256" key="16">
    <source>
        <dbReference type="ARBA" id="ARBA00077235"/>
    </source>
</evidence>
<organism evidence="21 22">
    <name type="scientific">Ceratosolen solmsi marchali</name>
    <dbReference type="NCBI Taxonomy" id="326594"/>
    <lineage>
        <taxon>Eukaryota</taxon>
        <taxon>Metazoa</taxon>
        <taxon>Ecdysozoa</taxon>
        <taxon>Arthropoda</taxon>
        <taxon>Hexapoda</taxon>
        <taxon>Insecta</taxon>
        <taxon>Pterygota</taxon>
        <taxon>Neoptera</taxon>
        <taxon>Endopterygota</taxon>
        <taxon>Hymenoptera</taxon>
        <taxon>Apocrita</taxon>
        <taxon>Proctotrupomorpha</taxon>
        <taxon>Chalcidoidea</taxon>
        <taxon>Agaonidae</taxon>
        <taxon>Agaoninae</taxon>
        <taxon>Ceratosolen</taxon>
    </lineage>
</organism>
<keyword evidence="11" id="KW-0862">Zinc</keyword>
<keyword evidence="5" id="KW-0963">Cytoplasm</keyword>
<dbReference type="FunFam" id="3.90.1750.10:FF:000008">
    <property type="entry name" value="Putative ubiquitin-protein ligase E3A"/>
    <property type="match status" value="1"/>
</dbReference>
<dbReference type="RefSeq" id="XP_011501928.1">
    <property type="nucleotide sequence ID" value="XM_011503626.1"/>
</dbReference>
<dbReference type="GO" id="GO:0048511">
    <property type="term" value="P:rhythmic process"/>
    <property type="evidence" value="ECO:0007669"/>
    <property type="project" value="UniProtKB-KW"/>
</dbReference>
<protein>
    <recommendedName>
        <fullName evidence="15">Ubiquitin-protein ligase E3A</fullName>
        <ecNumber evidence="4">2.3.2.26</ecNumber>
    </recommendedName>
    <alternativeName>
        <fullName evidence="17">HECT-type ubiquitin transferase E3A</fullName>
    </alternativeName>
    <alternativeName>
        <fullName evidence="16">Oncogenic protein-associated protein E6-AP</fullName>
    </alternativeName>
</protein>
<dbReference type="InterPro" id="IPR042556">
    <property type="entry name" value="AZUL_sf"/>
</dbReference>
<dbReference type="CTD" id="7337"/>
<evidence type="ECO:0000256" key="19">
    <source>
        <dbReference type="SAM" id="MobiDB-lite"/>
    </source>
</evidence>
<dbReference type="KEGG" id="csol:105365456"/>
<dbReference type="GO" id="GO:0030518">
    <property type="term" value="P:nuclear receptor-mediated steroid hormone signaling pathway"/>
    <property type="evidence" value="ECO:0007669"/>
    <property type="project" value="UniProtKB-ARBA"/>
</dbReference>
<evidence type="ECO:0000256" key="15">
    <source>
        <dbReference type="ARBA" id="ARBA00067504"/>
    </source>
</evidence>
<dbReference type="Proteomes" id="UP000695007">
    <property type="component" value="Unplaced"/>
</dbReference>
<keyword evidence="9" id="KW-0863">Zinc-finger</keyword>
<dbReference type="GeneID" id="105365456"/>
<dbReference type="PANTHER" id="PTHR45700">
    <property type="entry name" value="UBIQUITIN-PROTEIN LIGASE E3C"/>
    <property type="match status" value="1"/>
</dbReference>
<dbReference type="GO" id="GO:0061630">
    <property type="term" value="F:ubiquitin protein ligase activity"/>
    <property type="evidence" value="ECO:0007669"/>
    <property type="project" value="UniProtKB-EC"/>
</dbReference>
<dbReference type="Gene3D" id="3.90.1750.10">
    <property type="entry name" value="Hect, E3 ligase catalytic domains"/>
    <property type="match status" value="1"/>
</dbReference>
<reference evidence="22" key="1">
    <citation type="submission" date="2025-08" db="UniProtKB">
        <authorList>
            <consortium name="RefSeq"/>
        </authorList>
    </citation>
    <scope>IDENTIFICATION</scope>
</reference>
<evidence type="ECO:0000256" key="17">
    <source>
        <dbReference type="ARBA" id="ARBA00077264"/>
    </source>
</evidence>
<dbReference type="GO" id="GO:0000209">
    <property type="term" value="P:protein polyubiquitination"/>
    <property type="evidence" value="ECO:0007669"/>
    <property type="project" value="InterPro"/>
</dbReference>
<dbReference type="AlphaFoldDB" id="A0AAJ7DZB2"/>
<dbReference type="InterPro" id="IPR000569">
    <property type="entry name" value="HECT_dom"/>
</dbReference>
<dbReference type="GO" id="GO:0048513">
    <property type="term" value="P:animal organ development"/>
    <property type="evidence" value="ECO:0007669"/>
    <property type="project" value="UniProtKB-ARBA"/>
</dbReference>
<dbReference type="PANTHER" id="PTHR45700:SF8">
    <property type="entry name" value="HECT-TYPE E3 UBIQUITIN TRANSFERASE"/>
    <property type="match status" value="1"/>
</dbReference>
<dbReference type="GO" id="GO:0009966">
    <property type="term" value="P:regulation of signal transduction"/>
    <property type="evidence" value="ECO:0007669"/>
    <property type="project" value="UniProtKB-ARBA"/>
</dbReference>
<evidence type="ECO:0000259" key="20">
    <source>
        <dbReference type="PROSITE" id="PS50237"/>
    </source>
</evidence>
<keyword evidence="12" id="KW-0647">Proteasome</keyword>
<keyword evidence="10 18" id="KW-0833">Ubl conjugation pathway</keyword>
<evidence type="ECO:0000256" key="1">
    <source>
        <dbReference type="ARBA" id="ARBA00000885"/>
    </source>
</evidence>
<feature type="region of interest" description="Disordered" evidence="19">
    <location>
        <begin position="1"/>
        <end position="22"/>
    </location>
</feature>
<dbReference type="SMART" id="SM00119">
    <property type="entry name" value="HECTc"/>
    <property type="match status" value="1"/>
</dbReference>
<gene>
    <name evidence="22" type="primary">LOC105365456</name>
</gene>
<dbReference type="CDD" id="cd00078">
    <property type="entry name" value="HECTc"/>
    <property type="match status" value="1"/>
</dbReference>
<evidence type="ECO:0000256" key="5">
    <source>
        <dbReference type="ARBA" id="ARBA00022490"/>
    </source>
</evidence>
<dbReference type="InterPro" id="IPR032353">
    <property type="entry name" value="AZUL"/>
</dbReference>
<evidence type="ECO:0000256" key="11">
    <source>
        <dbReference type="ARBA" id="ARBA00022833"/>
    </source>
</evidence>
<evidence type="ECO:0000256" key="3">
    <source>
        <dbReference type="ARBA" id="ARBA00004496"/>
    </source>
</evidence>
<dbReference type="Pfam" id="PF00632">
    <property type="entry name" value="HECT"/>
    <property type="match status" value="1"/>
</dbReference>
<dbReference type="GO" id="GO:0042752">
    <property type="term" value="P:regulation of circadian rhythm"/>
    <property type="evidence" value="ECO:0007669"/>
    <property type="project" value="UniProtKB-ARBA"/>
</dbReference>
<evidence type="ECO:0000256" key="18">
    <source>
        <dbReference type="PROSITE-ProRule" id="PRU00104"/>
    </source>
</evidence>
<evidence type="ECO:0000256" key="9">
    <source>
        <dbReference type="ARBA" id="ARBA00022771"/>
    </source>
</evidence>
<evidence type="ECO:0000256" key="4">
    <source>
        <dbReference type="ARBA" id="ARBA00012485"/>
    </source>
</evidence>
<dbReference type="GO" id="GO:0006511">
    <property type="term" value="P:ubiquitin-dependent protein catabolic process"/>
    <property type="evidence" value="ECO:0007669"/>
    <property type="project" value="UniProtKB-ARBA"/>
</dbReference>
<dbReference type="FunFam" id="3.30.2160.10:FF:000004">
    <property type="entry name" value="probable E3 ubiquitin-protein ligase HERC4 isoform X1"/>
    <property type="match status" value="1"/>
</dbReference>
<comment type="catalytic activity">
    <reaction evidence="1">
        <text>S-ubiquitinyl-[E2 ubiquitin-conjugating enzyme]-L-cysteine + [acceptor protein]-L-lysine = [E2 ubiquitin-conjugating enzyme]-L-cysteine + N(6)-ubiquitinyl-[acceptor protein]-L-lysine.</text>
        <dbReference type="EC" id="2.3.2.26"/>
    </reaction>
</comment>
<proteinExistence type="predicted"/>